<evidence type="ECO:0000256" key="4">
    <source>
        <dbReference type="ARBA" id="ARBA00022989"/>
    </source>
</evidence>
<gene>
    <name evidence="7" type="ORF">JAO74_17700</name>
</gene>
<keyword evidence="8" id="KW-1185">Reference proteome</keyword>
<accession>A0ABS0XUC1</accession>
<evidence type="ECO:0000256" key="6">
    <source>
        <dbReference type="SAM" id="Phobius"/>
    </source>
</evidence>
<name>A0ABS0XUC1_9SPHN</name>
<comment type="subcellular location">
    <subcellularLocation>
        <location evidence="1">Membrane</location>
        <topology evidence="1">Multi-pass membrane protein</topology>
    </subcellularLocation>
</comment>
<feature type="transmembrane region" description="Helical" evidence="6">
    <location>
        <begin position="272"/>
        <end position="292"/>
    </location>
</feature>
<dbReference type="RefSeq" id="WP_199041401.1">
    <property type="nucleotide sequence ID" value="NZ_JAELXS010000017.1"/>
</dbReference>
<evidence type="ECO:0000313" key="8">
    <source>
        <dbReference type="Proteomes" id="UP000640426"/>
    </source>
</evidence>
<feature type="transmembrane region" description="Helical" evidence="6">
    <location>
        <begin position="38"/>
        <end position="59"/>
    </location>
</feature>
<feature type="transmembrane region" description="Helical" evidence="6">
    <location>
        <begin position="71"/>
        <end position="93"/>
    </location>
</feature>
<dbReference type="Proteomes" id="UP000640426">
    <property type="component" value="Unassembled WGS sequence"/>
</dbReference>
<feature type="transmembrane region" description="Helical" evidence="6">
    <location>
        <begin position="204"/>
        <end position="225"/>
    </location>
</feature>
<evidence type="ECO:0000313" key="7">
    <source>
        <dbReference type="EMBL" id="MBJ6123617.1"/>
    </source>
</evidence>
<feature type="transmembrane region" description="Helical" evidence="6">
    <location>
        <begin position="240"/>
        <end position="260"/>
    </location>
</feature>
<organism evidence="7 8">
    <name type="scientific">Sphingomonas mollis</name>
    <dbReference type="NCBI Taxonomy" id="2795726"/>
    <lineage>
        <taxon>Bacteria</taxon>
        <taxon>Pseudomonadati</taxon>
        <taxon>Pseudomonadota</taxon>
        <taxon>Alphaproteobacteria</taxon>
        <taxon>Sphingomonadales</taxon>
        <taxon>Sphingomonadaceae</taxon>
        <taxon>Sphingomonas</taxon>
    </lineage>
</organism>
<sequence>MAAPAFDYDGQLFSTMFAGFKEPIDAIFGSGYGAMIGYIRGPLALGLTIYIGLVGYAVIRGAVQYPARELLYRMFALSMLWFLVTSQYGTLIAENFYRTVPSEISTALGGTSVDNSGQFFDQLVGRGFDVVNEMADKQDEAVKRRADERAAAGDASWGEAALGAVGLDFSIEDLRDSIILALAIIVTVVCILLCACVGFTMVIFVLFALVIVLTVGPLFVAALLFDSTRGWFMSWLSQVINYVLLFVILILVVTMILTISERAVEMAGERETPLAMGLVASGFFLVGAFIFFQLPAIASGLAGGAASGASQFASAVFGAAGNLARGGNPLSNYRAGRSFRRGAGDPGGAISRGK</sequence>
<evidence type="ECO:0000256" key="5">
    <source>
        <dbReference type="ARBA" id="ARBA00023136"/>
    </source>
</evidence>
<dbReference type="Pfam" id="PF04610">
    <property type="entry name" value="TrbL"/>
    <property type="match status" value="1"/>
</dbReference>
<proteinExistence type="inferred from homology"/>
<protein>
    <submittedName>
        <fullName evidence="7">Type IV secretion system protein</fullName>
    </submittedName>
</protein>
<dbReference type="InterPro" id="IPR007688">
    <property type="entry name" value="Conjugal_tfr_TrbL/VirB6"/>
</dbReference>
<comment type="similarity">
    <text evidence="2">Belongs to the TrbL/VirB6 family.</text>
</comment>
<comment type="caution">
    <text evidence="7">The sequence shown here is derived from an EMBL/GenBank/DDBJ whole genome shotgun (WGS) entry which is preliminary data.</text>
</comment>
<evidence type="ECO:0000256" key="3">
    <source>
        <dbReference type="ARBA" id="ARBA00022692"/>
    </source>
</evidence>
<keyword evidence="4 6" id="KW-1133">Transmembrane helix</keyword>
<dbReference type="EMBL" id="JAELXS010000017">
    <property type="protein sequence ID" value="MBJ6123617.1"/>
    <property type="molecule type" value="Genomic_DNA"/>
</dbReference>
<keyword evidence="3 6" id="KW-0812">Transmembrane</keyword>
<evidence type="ECO:0000256" key="2">
    <source>
        <dbReference type="ARBA" id="ARBA00007802"/>
    </source>
</evidence>
<feature type="transmembrane region" description="Helical" evidence="6">
    <location>
        <begin position="178"/>
        <end position="197"/>
    </location>
</feature>
<evidence type="ECO:0000256" key="1">
    <source>
        <dbReference type="ARBA" id="ARBA00004141"/>
    </source>
</evidence>
<keyword evidence="5 6" id="KW-0472">Membrane</keyword>
<reference evidence="8" key="1">
    <citation type="submission" date="2020-12" db="EMBL/GenBank/DDBJ databases">
        <title>Hymenobacter sp.</title>
        <authorList>
            <person name="Kim M.K."/>
        </authorList>
    </citation>
    <scope>NUCLEOTIDE SEQUENCE [LARGE SCALE GENOMIC DNA]</scope>
    <source>
        <strain evidence="8">BT553</strain>
    </source>
</reference>